<keyword evidence="10" id="KW-1185">Reference proteome</keyword>
<evidence type="ECO:0000256" key="1">
    <source>
        <dbReference type="ARBA" id="ARBA00004651"/>
    </source>
</evidence>
<keyword evidence="3" id="KW-0813">Transport</keyword>
<feature type="transmembrane region" description="Helical" evidence="8">
    <location>
        <begin position="222"/>
        <end position="239"/>
    </location>
</feature>
<organism evidence="9 10">
    <name type="scientific">Bifidobacterium mellis</name>
    <dbReference type="NCBI Taxonomy" id="1293823"/>
    <lineage>
        <taxon>Bacteria</taxon>
        <taxon>Bacillati</taxon>
        <taxon>Actinomycetota</taxon>
        <taxon>Actinomycetes</taxon>
        <taxon>Bifidobacteriales</taxon>
        <taxon>Bifidobacteriaceae</taxon>
        <taxon>Bifidobacterium</taxon>
    </lineage>
</organism>
<dbReference type="PANTHER" id="PTHR34979">
    <property type="entry name" value="INNER MEMBRANE PROTEIN YGAZ"/>
    <property type="match status" value="1"/>
</dbReference>
<evidence type="ECO:0000313" key="10">
    <source>
        <dbReference type="Proteomes" id="UP000033567"/>
    </source>
</evidence>
<evidence type="ECO:0000313" key="9">
    <source>
        <dbReference type="EMBL" id="KJY51759.1"/>
    </source>
</evidence>
<dbReference type="Pfam" id="PF03591">
    <property type="entry name" value="AzlC"/>
    <property type="match status" value="1"/>
</dbReference>
<feature type="transmembrane region" description="Helical" evidence="8">
    <location>
        <begin position="58"/>
        <end position="78"/>
    </location>
</feature>
<keyword evidence="5 8" id="KW-0812">Transmembrane</keyword>
<dbReference type="PANTHER" id="PTHR34979:SF1">
    <property type="entry name" value="INNER MEMBRANE PROTEIN YGAZ"/>
    <property type="match status" value="1"/>
</dbReference>
<dbReference type="EMBL" id="JWMF01000004">
    <property type="protein sequence ID" value="KJY51759.1"/>
    <property type="molecule type" value="Genomic_DNA"/>
</dbReference>
<protein>
    <submittedName>
        <fullName evidence="9">Branched chain amino acid transporter AzlC</fullName>
    </submittedName>
</protein>
<dbReference type="GO" id="GO:0005886">
    <property type="term" value="C:plasma membrane"/>
    <property type="evidence" value="ECO:0007669"/>
    <property type="project" value="UniProtKB-SubCell"/>
</dbReference>
<dbReference type="AlphaFoldDB" id="A0A0F4L0M7"/>
<sequence length="245" mass="26879">MQRAQEEVDEDAGSSGIILGSLAAAFPRTLPIMAGFLVLGISYGFLMTSRGFPVIYPLAMSALIYAGSMEFVTVDLLMSTFNPWGALMLTLMVNARHLFYGLAMLPVFRGTGRKKPYLIFGMCDETFALESADPHPAGTDKGWYLFFVTLLNQIYWVGGATLGAVLGNLANFDTKGLDFVLTAMFLVLFLEQWRQAEARVPALIGLLASLACLLVFGPDRFIIPSMVVILAIFILLDFHNQREAS</sequence>
<feature type="transmembrane region" description="Helical" evidence="8">
    <location>
        <begin position="84"/>
        <end position="108"/>
    </location>
</feature>
<dbReference type="GO" id="GO:1903785">
    <property type="term" value="P:L-valine transmembrane transport"/>
    <property type="evidence" value="ECO:0007669"/>
    <property type="project" value="TreeGrafter"/>
</dbReference>
<evidence type="ECO:0000256" key="7">
    <source>
        <dbReference type="ARBA" id="ARBA00023136"/>
    </source>
</evidence>
<keyword evidence="4" id="KW-1003">Cell membrane</keyword>
<feature type="transmembrane region" description="Helical" evidence="8">
    <location>
        <begin position="29"/>
        <end position="46"/>
    </location>
</feature>
<feature type="transmembrane region" description="Helical" evidence="8">
    <location>
        <begin position="143"/>
        <end position="170"/>
    </location>
</feature>
<name>A0A0F4L0M7_9BIFI</name>
<evidence type="ECO:0000256" key="6">
    <source>
        <dbReference type="ARBA" id="ARBA00022989"/>
    </source>
</evidence>
<reference evidence="9 10" key="1">
    <citation type="submission" date="2014-12" db="EMBL/GenBank/DDBJ databases">
        <title>Comparative genomics of the lactic acid bacteria isolated from the honey bee gut.</title>
        <authorList>
            <person name="Ellegaard K.M."/>
            <person name="Tamarit D."/>
            <person name="Javelind E."/>
            <person name="Olofsson T."/>
            <person name="Andersson S.G."/>
            <person name="Vasquez A."/>
        </authorList>
    </citation>
    <scope>NUCLEOTIDE SEQUENCE [LARGE SCALE GENOMIC DNA]</scope>
    <source>
        <strain evidence="9 10">Bin7</strain>
    </source>
</reference>
<evidence type="ECO:0000256" key="3">
    <source>
        <dbReference type="ARBA" id="ARBA00022448"/>
    </source>
</evidence>
<gene>
    <name evidence="9" type="ORF">JF70_05730</name>
</gene>
<comment type="caution">
    <text evidence="9">The sequence shown here is derived from an EMBL/GenBank/DDBJ whole genome shotgun (WGS) entry which is preliminary data.</text>
</comment>
<comment type="subcellular location">
    <subcellularLocation>
        <location evidence="1">Cell membrane</location>
        <topology evidence="1">Multi-pass membrane protein</topology>
    </subcellularLocation>
</comment>
<evidence type="ECO:0000256" key="5">
    <source>
        <dbReference type="ARBA" id="ARBA00022692"/>
    </source>
</evidence>
<dbReference type="Proteomes" id="UP000033567">
    <property type="component" value="Unassembled WGS sequence"/>
</dbReference>
<keyword evidence="7 8" id="KW-0472">Membrane</keyword>
<evidence type="ECO:0000256" key="4">
    <source>
        <dbReference type="ARBA" id="ARBA00022475"/>
    </source>
</evidence>
<evidence type="ECO:0000256" key="8">
    <source>
        <dbReference type="SAM" id="Phobius"/>
    </source>
</evidence>
<comment type="similarity">
    <text evidence="2">Belongs to the AzlC family.</text>
</comment>
<dbReference type="InterPro" id="IPR011606">
    <property type="entry name" value="Brnchd-chn_aa_trnsp_permease"/>
</dbReference>
<feature type="transmembrane region" description="Helical" evidence="8">
    <location>
        <begin position="176"/>
        <end position="193"/>
    </location>
</feature>
<proteinExistence type="inferred from homology"/>
<evidence type="ECO:0000256" key="2">
    <source>
        <dbReference type="ARBA" id="ARBA00010735"/>
    </source>
</evidence>
<feature type="transmembrane region" description="Helical" evidence="8">
    <location>
        <begin position="200"/>
        <end position="216"/>
    </location>
</feature>
<dbReference type="RefSeq" id="WP_045935227.1">
    <property type="nucleotide sequence ID" value="NZ_KQ033885.1"/>
</dbReference>
<keyword evidence="6 8" id="KW-1133">Transmembrane helix</keyword>
<dbReference type="PATRIC" id="fig|1684.5.peg.604"/>
<accession>A0A0F4L0M7</accession>